<proteinExistence type="inferred from homology"/>
<keyword evidence="16" id="KW-0826">Tungsten</keyword>
<evidence type="ECO:0000256" key="13">
    <source>
        <dbReference type="ARBA" id="ARBA00023002"/>
    </source>
</evidence>
<comment type="similarity">
    <text evidence="4">Belongs to the prokaryotic molybdopterin-containing oxidoreductase family.</text>
</comment>
<name>A0A1G6ECY4_9BACT</name>
<dbReference type="GO" id="GO:0009055">
    <property type="term" value="F:electron transfer activity"/>
    <property type="evidence" value="ECO:0007669"/>
    <property type="project" value="InterPro"/>
</dbReference>
<dbReference type="InterPro" id="IPR009010">
    <property type="entry name" value="Asp_de-COase-like_dom_sf"/>
</dbReference>
<evidence type="ECO:0000256" key="11">
    <source>
        <dbReference type="ARBA" id="ARBA00022933"/>
    </source>
</evidence>
<dbReference type="SUPFAM" id="SSF50692">
    <property type="entry name" value="ADC-like"/>
    <property type="match status" value="1"/>
</dbReference>
<dbReference type="GO" id="GO:0042597">
    <property type="term" value="C:periplasmic space"/>
    <property type="evidence" value="ECO:0007669"/>
    <property type="project" value="UniProtKB-SubCell"/>
</dbReference>
<evidence type="ECO:0000256" key="8">
    <source>
        <dbReference type="ARBA" id="ARBA00022729"/>
    </source>
</evidence>
<evidence type="ECO:0000256" key="10">
    <source>
        <dbReference type="ARBA" id="ARBA00022837"/>
    </source>
</evidence>
<evidence type="ECO:0000256" key="6">
    <source>
        <dbReference type="ARBA" id="ARBA00022485"/>
    </source>
</evidence>
<keyword evidence="11" id="KW-0712">Selenocysteine</keyword>
<accession>A0A1G6ECY4</accession>
<keyword evidence="8" id="KW-0732">Signal</keyword>
<dbReference type="AlphaFoldDB" id="A0A1G6ECY4"/>
<comment type="subcellular location">
    <subcellularLocation>
        <location evidence="3">Periplasm</location>
    </subcellularLocation>
</comment>
<dbReference type="GO" id="GO:0051539">
    <property type="term" value="F:4 iron, 4 sulfur cluster binding"/>
    <property type="evidence" value="ECO:0007669"/>
    <property type="project" value="UniProtKB-KW"/>
</dbReference>
<dbReference type="STRING" id="617002.SAMN05660653_02766"/>
<evidence type="ECO:0000256" key="3">
    <source>
        <dbReference type="ARBA" id="ARBA00004418"/>
    </source>
</evidence>
<reference evidence="19 20" key="1">
    <citation type="submission" date="2016-10" db="EMBL/GenBank/DDBJ databases">
        <authorList>
            <person name="de Groot N.N."/>
        </authorList>
    </citation>
    <scope>NUCLEOTIDE SEQUENCE [LARGE SCALE GENOMIC DNA]</scope>
    <source>
        <strain evidence="19 20">ASO4-2</strain>
    </source>
</reference>
<dbReference type="PANTHER" id="PTHR43598:SF1">
    <property type="entry name" value="FORMATE DEHYDROGENASE-O MAJOR SUBUNIT"/>
    <property type="match status" value="1"/>
</dbReference>
<gene>
    <name evidence="19" type="ORF">SAMN05660653_02766</name>
</gene>
<keyword evidence="12" id="KW-0249">Electron transport</keyword>
<evidence type="ECO:0000256" key="12">
    <source>
        <dbReference type="ARBA" id="ARBA00022982"/>
    </source>
</evidence>
<keyword evidence="6" id="KW-0004">4Fe-4S</keyword>
<dbReference type="GO" id="GO:0043546">
    <property type="term" value="F:molybdopterin cofactor binding"/>
    <property type="evidence" value="ECO:0007669"/>
    <property type="project" value="InterPro"/>
</dbReference>
<dbReference type="GO" id="GO:0030151">
    <property type="term" value="F:molybdenum ion binding"/>
    <property type="evidence" value="ECO:0007669"/>
    <property type="project" value="TreeGrafter"/>
</dbReference>
<feature type="domain" description="Molybdopterin oxidoreductase" evidence="17">
    <location>
        <begin position="2"/>
        <end position="439"/>
    </location>
</feature>
<comment type="cofactor">
    <cofactor evidence="1">
        <name>W-bis(molybdopterin guanine dinucleotide)</name>
        <dbReference type="ChEBI" id="CHEBI:60537"/>
    </cofactor>
</comment>
<dbReference type="Gene3D" id="3.40.228.10">
    <property type="entry name" value="Dimethylsulfoxide Reductase, domain 2"/>
    <property type="match status" value="2"/>
</dbReference>
<keyword evidence="13" id="KW-0560">Oxidoreductase</keyword>
<dbReference type="Proteomes" id="UP000198771">
    <property type="component" value="Unassembled WGS sequence"/>
</dbReference>
<protein>
    <submittedName>
        <fullName evidence="19">Formate dehydrogenase major subunit</fullName>
    </submittedName>
</protein>
<evidence type="ECO:0000259" key="17">
    <source>
        <dbReference type="Pfam" id="PF00384"/>
    </source>
</evidence>
<evidence type="ECO:0000256" key="2">
    <source>
        <dbReference type="ARBA" id="ARBA00001966"/>
    </source>
</evidence>
<dbReference type="EMBL" id="FMXO01000017">
    <property type="protein sequence ID" value="SDB55337.1"/>
    <property type="molecule type" value="Genomic_DNA"/>
</dbReference>
<keyword evidence="10" id="KW-0106">Calcium</keyword>
<dbReference type="GO" id="GO:0047111">
    <property type="term" value="F:formate dehydrogenase (cytochrome-c-553) activity"/>
    <property type="evidence" value="ECO:0007669"/>
    <property type="project" value="InterPro"/>
</dbReference>
<evidence type="ECO:0000256" key="7">
    <source>
        <dbReference type="ARBA" id="ARBA00022723"/>
    </source>
</evidence>
<keyword evidence="15" id="KW-0411">Iron-sulfur</keyword>
<dbReference type="Pfam" id="PF01568">
    <property type="entry name" value="Molydop_binding"/>
    <property type="match status" value="1"/>
</dbReference>
<dbReference type="FunFam" id="3.40.228.10:FF:000009">
    <property type="entry name" value="Formate dehydrogenase, alpha subunit, selenocysteine-containing"/>
    <property type="match status" value="1"/>
</dbReference>
<dbReference type="Gene3D" id="2.40.40.20">
    <property type="match status" value="1"/>
</dbReference>
<keyword evidence="7" id="KW-0479">Metal-binding</keyword>
<evidence type="ECO:0000256" key="9">
    <source>
        <dbReference type="ARBA" id="ARBA00022764"/>
    </source>
</evidence>
<evidence type="ECO:0000256" key="5">
    <source>
        <dbReference type="ARBA" id="ARBA00022448"/>
    </source>
</evidence>
<dbReference type="Pfam" id="PF00384">
    <property type="entry name" value="Molybdopterin"/>
    <property type="match status" value="1"/>
</dbReference>
<comment type="cofactor">
    <cofactor evidence="2">
        <name>[4Fe-4S] cluster</name>
        <dbReference type="ChEBI" id="CHEBI:49883"/>
    </cofactor>
</comment>
<evidence type="ECO:0000313" key="19">
    <source>
        <dbReference type="EMBL" id="SDB55337.1"/>
    </source>
</evidence>
<organism evidence="19 20">
    <name type="scientific">Desulfonatronum thiosulfatophilum</name>
    <dbReference type="NCBI Taxonomy" id="617002"/>
    <lineage>
        <taxon>Bacteria</taxon>
        <taxon>Pseudomonadati</taxon>
        <taxon>Thermodesulfobacteriota</taxon>
        <taxon>Desulfovibrionia</taxon>
        <taxon>Desulfovibrionales</taxon>
        <taxon>Desulfonatronaceae</taxon>
        <taxon>Desulfonatronum</taxon>
    </lineage>
</organism>
<dbReference type="InterPro" id="IPR006657">
    <property type="entry name" value="MoPterin_dinucl-bd_dom"/>
</dbReference>
<dbReference type="Gene3D" id="3.40.50.740">
    <property type="match status" value="1"/>
</dbReference>
<feature type="domain" description="Molybdopterin dinucleotide-binding" evidence="18">
    <location>
        <begin position="678"/>
        <end position="795"/>
    </location>
</feature>
<evidence type="ECO:0000259" key="18">
    <source>
        <dbReference type="Pfam" id="PF01568"/>
    </source>
</evidence>
<dbReference type="NCBIfam" id="TIGR01553">
    <property type="entry name" value="formate-DH-alph"/>
    <property type="match status" value="1"/>
</dbReference>
<keyword evidence="9" id="KW-0574">Periplasm</keyword>
<dbReference type="GO" id="GO:0009061">
    <property type="term" value="P:anaerobic respiration"/>
    <property type="evidence" value="ECO:0007669"/>
    <property type="project" value="TreeGrafter"/>
</dbReference>
<keyword evidence="20" id="KW-1185">Reference proteome</keyword>
<dbReference type="SUPFAM" id="SSF53706">
    <property type="entry name" value="Formate dehydrogenase/DMSO reductase, domains 1-3"/>
    <property type="match status" value="1"/>
</dbReference>
<dbReference type="InterPro" id="IPR006443">
    <property type="entry name" value="Formate-DH-alph_fdnG"/>
</dbReference>
<evidence type="ECO:0000256" key="1">
    <source>
        <dbReference type="ARBA" id="ARBA00001930"/>
    </source>
</evidence>
<evidence type="ECO:0000313" key="20">
    <source>
        <dbReference type="Proteomes" id="UP000198771"/>
    </source>
</evidence>
<sequence>MTNHYIDLMNSDCILMMGANPAENHPISFKWVMKAKEKGATLINVDPRFNRTSSKSDLYMPMRSGTDIPILGGMIKYILDNELYFKDYVLNYTNASFLVNPEFGFDDGLFTGFNPQTSTYDKTTWSFQMDDQGIPKKDPSLQDPNCVFQLMKKHYERYTMDIVVETAATPRDQLEEFYKTFAATGAPDKSGTIMYAMGWTQHTTGAQVIRTMAMIQLLLGNMGMAGGGVNALRGESNVQGSTDQALLFHIIPGYNPAPRSTMATFADYQKATTPVTNDPKSANWWQNRPKYVASLLKAMYPDQDPDVSYNYMPKLDPGQNASWLVLFDHMLQGQFKGYFAWGQNPAACGADSNKTRNALAQLDWLVVVNLFDNETASFWRGPNMDPAKVKTEVIVLPPAVWCEKEGSISNSGRWVQWRYAGPKPMGDCIPDGDMALELVRRIRALYEKEGGAFPDPIMNFNTAGVTNPDKKFPHDFDPHRVAKLLNGYFVKDVKIGDTTHKAGTQVPNFTALQADGSTACGNWVYSGCYTEAGNMMARRDKTQTEMQANIGIFPAWSWAWPLNRRIVYNRASCDPQGKPYAPHKAVIAWDGSKWVGDIPDGGWAPGERHPFIMQAEGVGRLFGPGMADGPFPEHFEAMECPFEEHPFSTRLHNPTALEFVGEAVKRAVCDPRYPFIGTTYRVTEHWQSGVMTRWTPWLIEQMPQNFVEIDPELGKLRGIESGDLVIVENMRGQIKAVAIVTPRLQPMKVMGQTIHMVGTTWHYGWVHPRDGGDSANLLTPSVGDPNTFIPETKTFMVNIRKA</sequence>
<evidence type="ECO:0000256" key="4">
    <source>
        <dbReference type="ARBA" id="ARBA00010312"/>
    </source>
</evidence>
<dbReference type="InterPro" id="IPR006656">
    <property type="entry name" value="Mopterin_OxRdtase"/>
</dbReference>
<keyword evidence="5" id="KW-0813">Transport</keyword>
<dbReference type="GO" id="GO:0008863">
    <property type="term" value="F:formate dehydrogenase (NAD+) activity"/>
    <property type="evidence" value="ECO:0007669"/>
    <property type="project" value="InterPro"/>
</dbReference>
<evidence type="ECO:0000256" key="15">
    <source>
        <dbReference type="ARBA" id="ARBA00023014"/>
    </source>
</evidence>
<keyword evidence="14" id="KW-0408">Iron</keyword>
<evidence type="ECO:0000256" key="14">
    <source>
        <dbReference type="ARBA" id="ARBA00023004"/>
    </source>
</evidence>
<evidence type="ECO:0000256" key="16">
    <source>
        <dbReference type="ARBA" id="ARBA00023245"/>
    </source>
</evidence>
<dbReference type="CDD" id="cd02792">
    <property type="entry name" value="MopB_CT_Formate-Dh-Na-like"/>
    <property type="match status" value="1"/>
</dbReference>
<dbReference type="PANTHER" id="PTHR43598">
    <property type="entry name" value="TUNGSTEN-CONTAINING FORMYLMETHANOFURAN DEHYDROGENASE 2 SUBUNIT B"/>
    <property type="match status" value="1"/>
</dbReference>